<dbReference type="SUPFAM" id="SSF55729">
    <property type="entry name" value="Acyl-CoA N-acyltransferases (Nat)"/>
    <property type="match status" value="1"/>
</dbReference>
<dbReference type="Gene3D" id="3.40.630.30">
    <property type="match status" value="1"/>
</dbReference>
<gene>
    <name evidence="2" type="ORF">QR695_12815</name>
</gene>
<sequence length="154" mass="17441">MIRLATQADLSAIDQLILKKAQAFQAAGKTQWVKYLEPSRTDFVTHDVTNGTVYVYETNGTITGSVSLIPPTAWDENLWDDSRGAVYLHRLVVDDRMKGQQIGEQLMRHALAATSDRIRLDCVATNSFLNAYYPRFGFRYIGERDGFSLFEKEA</sequence>
<keyword evidence="3" id="KW-1185">Reference proteome</keyword>
<dbReference type="InterPro" id="IPR000182">
    <property type="entry name" value="GNAT_dom"/>
</dbReference>
<feature type="domain" description="N-acetyltransferase" evidence="1">
    <location>
        <begin position="1"/>
        <end position="154"/>
    </location>
</feature>
<evidence type="ECO:0000313" key="3">
    <source>
        <dbReference type="Proteomes" id="UP001230807"/>
    </source>
</evidence>
<dbReference type="EMBL" id="JASWER010000012">
    <property type="protein sequence ID" value="MDL5377882.1"/>
    <property type="molecule type" value="Genomic_DNA"/>
</dbReference>
<dbReference type="CDD" id="cd04301">
    <property type="entry name" value="NAT_SF"/>
    <property type="match status" value="1"/>
</dbReference>
<accession>A0ABT7MRS3</accession>
<name>A0ABT7MRS3_9BACL</name>
<dbReference type="RefSeq" id="WP_214719294.1">
    <property type="nucleotide sequence ID" value="NZ_CP183077.1"/>
</dbReference>
<protein>
    <submittedName>
        <fullName evidence="2">GNAT family N-acetyltransferase</fullName>
    </submittedName>
</protein>
<dbReference type="InterPro" id="IPR016181">
    <property type="entry name" value="Acyl_CoA_acyltransferase"/>
</dbReference>
<dbReference type="Proteomes" id="UP001230807">
    <property type="component" value="Unassembled WGS sequence"/>
</dbReference>
<proteinExistence type="predicted"/>
<evidence type="ECO:0000259" key="1">
    <source>
        <dbReference type="PROSITE" id="PS51186"/>
    </source>
</evidence>
<dbReference type="Pfam" id="PF00583">
    <property type="entry name" value="Acetyltransf_1"/>
    <property type="match status" value="1"/>
</dbReference>
<evidence type="ECO:0000313" key="2">
    <source>
        <dbReference type="EMBL" id="MDL5377882.1"/>
    </source>
</evidence>
<comment type="caution">
    <text evidence="2">The sequence shown here is derived from an EMBL/GenBank/DDBJ whole genome shotgun (WGS) entry which is preliminary data.</text>
</comment>
<dbReference type="PROSITE" id="PS51186">
    <property type="entry name" value="GNAT"/>
    <property type="match status" value="1"/>
</dbReference>
<reference evidence="2 3" key="1">
    <citation type="submission" date="2023-06" db="EMBL/GenBank/DDBJ databases">
        <title>Influencing factors and mechanism of Cr(VI) reduction by facultative anaerobic Exiguobacterium sp. PY14.</title>
        <authorList>
            <person name="Zou L."/>
        </authorList>
    </citation>
    <scope>NUCLEOTIDE SEQUENCE [LARGE SCALE GENOMIC DNA]</scope>
    <source>
        <strain evidence="2 3">PY14</strain>
    </source>
</reference>
<organism evidence="2 3">
    <name type="scientific">Exiguobacterium mexicanum</name>
    <dbReference type="NCBI Taxonomy" id="340146"/>
    <lineage>
        <taxon>Bacteria</taxon>
        <taxon>Bacillati</taxon>
        <taxon>Bacillota</taxon>
        <taxon>Bacilli</taxon>
        <taxon>Bacillales</taxon>
        <taxon>Bacillales Family XII. Incertae Sedis</taxon>
        <taxon>Exiguobacterium</taxon>
    </lineage>
</organism>